<comment type="caution">
    <text evidence="3">The sequence shown here is derived from an EMBL/GenBank/DDBJ whole genome shotgun (WGS) entry which is preliminary data.</text>
</comment>
<keyword evidence="2" id="KW-1133">Transmembrane helix</keyword>
<feature type="transmembrane region" description="Helical" evidence="2">
    <location>
        <begin position="124"/>
        <end position="142"/>
    </location>
</feature>
<gene>
    <name evidence="3" type="ORF">KY084_05575</name>
</gene>
<dbReference type="EMBL" id="JAHWZX010000004">
    <property type="protein sequence ID" value="MBW4330341.1"/>
    <property type="molecule type" value="Genomic_DNA"/>
</dbReference>
<organism evidence="3 4">
    <name type="scientific">Stakelama flava</name>
    <dbReference type="NCBI Taxonomy" id="2860338"/>
    <lineage>
        <taxon>Bacteria</taxon>
        <taxon>Pseudomonadati</taxon>
        <taxon>Pseudomonadota</taxon>
        <taxon>Alphaproteobacteria</taxon>
        <taxon>Sphingomonadales</taxon>
        <taxon>Sphingomonadaceae</taxon>
        <taxon>Stakelama</taxon>
    </lineage>
</organism>
<keyword evidence="2" id="KW-0472">Membrane</keyword>
<sequence length="149" mass="15427">MTGIIGGALAGVGMTAVMLAENSRRDAKRPHKEGDIWSQESSDGSPALRTDRKRPETPNTAGHFVASAGFGATYALLRRWVPGLPAAGIGTAYGAGVYAIDLADAAPLMGEGETRKPGRVAEQLALHLLFGAGTALAVAMMAPRPTRTD</sequence>
<feature type="region of interest" description="Disordered" evidence="1">
    <location>
        <begin position="23"/>
        <end position="61"/>
    </location>
</feature>
<reference evidence="3 4" key="1">
    <citation type="submission" date="2021-07" db="EMBL/GenBank/DDBJ databases">
        <title>Stakelama flava sp. nov., a novel endophytic bacterium isolated from branch of Kandelia candel.</title>
        <authorList>
            <person name="Tuo L."/>
        </authorList>
    </citation>
    <scope>NUCLEOTIDE SEQUENCE [LARGE SCALE GENOMIC DNA]</scope>
    <source>
        <strain evidence="3 4">CBK3Z-3</strain>
    </source>
</reference>
<keyword evidence="4" id="KW-1185">Reference proteome</keyword>
<evidence type="ECO:0008006" key="5">
    <source>
        <dbReference type="Google" id="ProtNLM"/>
    </source>
</evidence>
<keyword evidence="2" id="KW-0812">Transmembrane</keyword>
<evidence type="ECO:0000256" key="1">
    <source>
        <dbReference type="SAM" id="MobiDB-lite"/>
    </source>
</evidence>
<proteinExistence type="predicted"/>
<accession>A0ABS6XJH5</accession>
<evidence type="ECO:0000313" key="3">
    <source>
        <dbReference type="EMBL" id="MBW4330341.1"/>
    </source>
</evidence>
<dbReference type="RefSeq" id="WP_219237462.1">
    <property type="nucleotide sequence ID" value="NZ_JAHWZX010000004.1"/>
</dbReference>
<name>A0ABS6XJH5_9SPHN</name>
<evidence type="ECO:0000313" key="4">
    <source>
        <dbReference type="Proteomes" id="UP001197214"/>
    </source>
</evidence>
<evidence type="ECO:0000256" key="2">
    <source>
        <dbReference type="SAM" id="Phobius"/>
    </source>
</evidence>
<dbReference type="Proteomes" id="UP001197214">
    <property type="component" value="Unassembled WGS sequence"/>
</dbReference>
<protein>
    <recommendedName>
        <fullName evidence="5">DUF1440 domain-containing protein</fullName>
    </recommendedName>
</protein>